<dbReference type="Pfam" id="PF08022">
    <property type="entry name" value="FAD_binding_8"/>
    <property type="match status" value="1"/>
</dbReference>
<dbReference type="SUPFAM" id="SSF52343">
    <property type="entry name" value="Ferredoxin reductase-like, C-terminal NADP-linked domain"/>
    <property type="match status" value="1"/>
</dbReference>
<evidence type="ECO:0000313" key="14">
    <source>
        <dbReference type="Proteomes" id="UP000013776"/>
    </source>
</evidence>
<dbReference type="OrthoDB" id="3944240at2759"/>
<dbReference type="CDD" id="cd06186">
    <property type="entry name" value="NOX_Duox_like_FAD_NADP"/>
    <property type="match status" value="1"/>
</dbReference>
<keyword evidence="14" id="KW-1185">Reference proteome</keyword>
<evidence type="ECO:0000256" key="7">
    <source>
        <dbReference type="ARBA" id="ARBA00023002"/>
    </source>
</evidence>
<dbReference type="InterPro" id="IPR013130">
    <property type="entry name" value="Fe3_Rdtase_TM_dom"/>
</dbReference>
<reference evidence="13 14" key="1">
    <citation type="journal article" date="2013" name="MBio">
        <title>Genome sequencing of the plant pathogen Taphrina deformans, the causal agent of peach leaf curl.</title>
        <authorList>
            <person name="Cisse O.H."/>
            <person name="Almeida J.M.G.C.F."/>
            <person name="Fonseca A."/>
            <person name="Kumar A.A."/>
            <person name="Salojaervi J."/>
            <person name="Overmyer K."/>
            <person name="Hauser P.M."/>
            <person name="Pagni M."/>
        </authorList>
    </citation>
    <scope>NUCLEOTIDE SEQUENCE [LARGE SCALE GENOMIC DNA]</scope>
    <source>
        <strain evidence="14">PYCC 5710 / ATCC 11124 / CBS 356.35 / IMI 108563 / JCM 9778 / NBRC 8474</strain>
    </source>
</reference>
<dbReference type="Gene3D" id="3.40.50.80">
    <property type="entry name" value="Nucleotide-binding domain of ferredoxin-NADP reductase (FNR) module"/>
    <property type="match status" value="1"/>
</dbReference>
<evidence type="ECO:0000256" key="6">
    <source>
        <dbReference type="ARBA" id="ARBA00022989"/>
    </source>
</evidence>
<comment type="subcellular location">
    <subcellularLocation>
        <location evidence="1">Membrane</location>
        <topology evidence="1">Multi-pass membrane protein</topology>
    </subcellularLocation>
</comment>
<evidence type="ECO:0000256" key="10">
    <source>
        <dbReference type="ARBA" id="ARBA00023180"/>
    </source>
</evidence>
<dbReference type="Pfam" id="PF01794">
    <property type="entry name" value="Ferric_reduct"/>
    <property type="match status" value="1"/>
</dbReference>
<keyword evidence="10" id="KW-0325">Glycoprotein</keyword>
<proteinExistence type="inferred from homology"/>
<comment type="similarity">
    <text evidence="2">Belongs to the ferric reductase (FRE) family.</text>
</comment>
<gene>
    <name evidence="13" type="ORF">TAPDE_001225</name>
</gene>
<name>R4X866_TAPDE</name>
<evidence type="ECO:0000256" key="3">
    <source>
        <dbReference type="ARBA" id="ARBA00022448"/>
    </source>
</evidence>
<keyword evidence="3" id="KW-0813">Transport</keyword>
<dbReference type="Pfam" id="PF08030">
    <property type="entry name" value="NAD_binding_6"/>
    <property type="match status" value="1"/>
</dbReference>
<evidence type="ECO:0000256" key="11">
    <source>
        <dbReference type="SAM" id="Phobius"/>
    </source>
</evidence>
<sequence>MLGCGTLVTVTMHMTFFMREWLYYGVWDSQWSEMGAGMLRWGYAAWGLLLIIVVTSINPFRNRWFDHWILIHVFTMLAFFAMTVLHVNASCRLWTISPLVIWAIDSVLRIVSRLRRNTKFGRISTVKYSAILQSLPGEVTRITISNCVIKHHAGQYIYLTVHKLGIHSHAVTIASARDAADLVLFMKAKHGFTRRLLNCSSSALLPYAIGLPCSIEGPYGGSHTPMQAFDTVVLIAGGVGASFTTSLLQDLVNNPGCCRTIRFTWTIKAQSHACWYSDILIQCLRIASTRNIILKIDVHVTSETYPIEDRSSRSRLSVQGKPAEQDNSVCINSVAEIHSISRSPVLVTTDPRTERVKSVLTDIRYYCGRPDFHKLISSTVQSAQGESGIATCGPASMATSIRNHVVDISDARAVKKGTEAEAIYLHVEGQA</sequence>
<dbReference type="GO" id="GO:0006879">
    <property type="term" value="P:intracellular iron ion homeostasis"/>
    <property type="evidence" value="ECO:0007669"/>
    <property type="project" value="TreeGrafter"/>
</dbReference>
<dbReference type="PANTHER" id="PTHR32361">
    <property type="entry name" value="FERRIC/CUPRIC REDUCTASE TRANSMEMBRANE COMPONENT"/>
    <property type="match status" value="1"/>
</dbReference>
<dbReference type="PANTHER" id="PTHR32361:SF9">
    <property type="entry name" value="FERRIC REDUCTASE TRANSMEMBRANE COMPONENT 3-RELATED"/>
    <property type="match status" value="1"/>
</dbReference>
<keyword evidence="8" id="KW-0406">Ion transport</keyword>
<dbReference type="GO" id="GO:0005886">
    <property type="term" value="C:plasma membrane"/>
    <property type="evidence" value="ECO:0007669"/>
    <property type="project" value="TreeGrafter"/>
</dbReference>
<dbReference type="InterPro" id="IPR013112">
    <property type="entry name" value="FAD-bd_8"/>
</dbReference>
<evidence type="ECO:0000256" key="8">
    <source>
        <dbReference type="ARBA" id="ARBA00023065"/>
    </source>
</evidence>
<dbReference type="GO" id="GO:0015677">
    <property type="term" value="P:copper ion import"/>
    <property type="evidence" value="ECO:0007669"/>
    <property type="project" value="TreeGrafter"/>
</dbReference>
<dbReference type="InterPro" id="IPR051410">
    <property type="entry name" value="Ferric/Cupric_Reductase"/>
</dbReference>
<organism evidence="13 14">
    <name type="scientific">Taphrina deformans (strain PYCC 5710 / ATCC 11124 / CBS 356.35 / IMI 108563 / JCM 9778 / NBRC 8474)</name>
    <name type="common">Peach leaf curl fungus</name>
    <name type="synonym">Lalaria deformans</name>
    <dbReference type="NCBI Taxonomy" id="1097556"/>
    <lineage>
        <taxon>Eukaryota</taxon>
        <taxon>Fungi</taxon>
        <taxon>Dikarya</taxon>
        <taxon>Ascomycota</taxon>
        <taxon>Taphrinomycotina</taxon>
        <taxon>Taphrinomycetes</taxon>
        <taxon>Taphrinales</taxon>
        <taxon>Taphrinaceae</taxon>
        <taxon>Taphrina</taxon>
    </lineage>
</organism>
<evidence type="ECO:0000256" key="1">
    <source>
        <dbReference type="ARBA" id="ARBA00004141"/>
    </source>
</evidence>
<feature type="domain" description="FAD-binding FR-type" evidence="12">
    <location>
        <begin position="116"/>
        <end position="225"/>
    </location>
</feature>
<dbReference type="EMBL" id="CAHR02000040">
    <property type="protein sequence ID" value="CCG81452.1"/>
    <property type="molecule type" value="Genomic_DNA"/>
</dbReference>
<dbReference type="STRING" id="1097556.R4X866"/>
<keyword evidence="5" id="KW-0249">Electron transport</keyword>
<keyword evidence="6 11" id="KW-1133">Transmembrane helix</keyword>
<dbReference type="InterPro" id="IPR017927">
    <property type="entry name" value="FAD-bd_FR_type"/>
</dbReference>
<accession>R4X866</accession>
<keyword evidence="7" id="KW-0560">Oxidoreductase</keyword>
<dbReference type="InterPro" id="IPR039261">
    <property type="entry name" value="FNR_nucleotide-bd"/>
</dbReference>
<keyword evidence="4 11" id="KW-0812">Transmembrane</keyword>
<evidence type="ECO:0000256" key="9">
    <source>
        <dbReference type="ARBA" id="ARBA00023136"/>
    </source>
</evidence>
<evidence type="ECO:0000256" key="2">
    <source>
        <dbReference type="ARBA" id="ARBA00006278"/>
    </source>
</evidence>
<evidence type="ECO:0000259" key="12">
    <source>
        <dbReference type="PROSITE" id="PS51384"/>
    </source>
</evidence>
<dbReference type="GO" id="GO:0006826">
    <property type="term" value="P:iron ion transport"/>
    <property type="evidence" value="ECO:0007669"/>
    <property type="project" value="TreeGrafter"/>
</dbReference>
<evidence type="ECO:0000256" key="4">
    <source>
        <dbReference type="ARBA" id="ARBA00022692"/>
    </source>
</evidence>
<feature type="transmembrane region" description="Helical" evidence="11">
    <location>
        <begin position="67"/>
        <end position="87"/>
    </location>
</feature>
<comment type="caution">
    <text evidence="13">The sequence shown here is derived from an EMBL/GenBank/DDBJ whole genome shotgun (WGS) entry which is preliminary data.</text>
</comment>
<dbReference type="Proteomes" id="UP000013776">
    <property type="component" value="Unassembled WGS sequence"/>
</dbReference>
<dbReference type="AlphaFoldDB" id="R4X866"/>
<evidence type="ECO:0000256" key="5">
    <source>
        <dbReference type="ARBA" id="ARBA00022982"/>
    </source>
</evidence>
<keyword evidence="9 11" id="KW-0472">Membrane</keyword>
<evidence type="ECO:0000313" key="13">
    <source>
        <dbReference type="EMBL" id="CCG81452.1"/>
    </source>
</evidence>
<dbReference type="SFLD" id="SFLDG01168">
    <property type="entry name" value="Ferric_reductase_subgroup_(FRE"/>
    <property type="match status" value="1"/>
</dbReference>
<dbReference type="SFLD" id="SFLDS00052">
    <property type="entry name" value="Ferric_Reductase_Domain"/>
    <property type="match status" value="1"/>
</dbReference>
<dbReference type="eggNOG" id="KOG0039">
    <property type="taxonomic scope" value="Eukaryota"/>
</dbReference>
<dbReference type="GO" id="GO:0000293">
    <property type="term" value="F:ferric-chelate reductase activity"/>
    <property type="evidence" value="ECO:0007669"/>
    <property type="project" value="UniProtKB-ARBA"/>
</dbReference>
<dbReference type="InterPro" id="IPR013121">
    <property type="entry name" value="Fe_red_NAD-bd_6"/>
</dbReference>
<feature type="transmembrane region" description="Helical" evidence="11">
    <location>
        <begin position="41"/>
        <end position="60"/>
    </location>
</feature>
<dbReference type="VEuPathDB" id="FungiDB:TAPDE_001225"/>
<protein>
    <submittedName>
        <fullName evidence="13">Metalloreductase</fullName>
    </submittedName>
</protein>
<dbReference type="PROSITE" id="PS51384">
    <property type="entry name" value="FAD_FR"/>
    <property type="match status" value="1"/>
</dbReference>